<evidence type="ECO:0000259" key="6">
    <source>
        <dbReference type="SMART" id="SM00226"/>
    </source>
</evidence>
<evidence type="ECO:0000256" key="3">
    <source>
        <dbReference type="ARBA" id="ARBA00022801"/>
    </source>
</evidence>
<evidence type="ECO:0000256" key="1">
    <source>
        <dbReference type="ARBA" id="ARBA00011063"/>
    </source>
</evidence>
<organism evidence="7 8">
    <name type="scientific">Paenibacillus auburnensis</name>
    <dbReference type="NCBI Taxonomy" id="2905649"/>
    <lineage>
        <taxon>Bacteria</taxon>
        <taxon>Bacillati</taxon>
        <taxon>Bacillota</taxon>
        <taxon>Bacilli</taxon>
        <taxon>Bacillales</taxon>
        <taxon>Paenibacillaceae</taxon>
        <taxon>Paenibacillus</taxon>
    </lineage>
</organism>
<dbReference type="Gene3D" id="3.40.50.2300">
    <property type="match status" value="1"/>
</dbReference>
<gene>
    <name evidence="7" type="primary">yfkJ</name>
    <name evidence="7" type="ORF">PAECIP111892_01021</name>
</gene>
<comment type="similarity">
    <text evidence="1">Belongs to the low molecular weight phosphotyrosine protein phosphatase family.</text>
</comment>
<dbReference type="InterPro" id="IPR023485">
    <property type="entry name" value="Ptyr_pPase"/>
</dbReference>
<dbReference type="PRINTS" id="PR00719">
    <property type="entry name" value="LMWPTPASE"/>
</dbReference>
<dbReference type="InterPro" id="IPR036196">
    <property type="entry name" value="Ptyr_pPase_sf"/>
</dbReference>
<sequence>MYRAGFFYIEAAQFIWQKKDLREVREIVNVLFVCLGNICRSPMAEAVLRSKIAERHLSERIGVDSAGTGDWHIGKVPHEGTRRILDQKGISYENMTARLVSSGDFEKFQYIICMDNSNGVNVRKLPGGDKAELLFFMDLLPDEELREVPDPYFTGNFEQVYDLINAGCDVLLERIISEKL</sequence>
<dbReference type="Proteomes" id="UP000838324">
    <property type="component" value="Unassembled WGS sequence"/>
</dbReference>
<feature type="domain" description="Phosphotyrosine protein phosphatase I" evidence="6">
    <location>
        <begin position="28"/>
        <end position="174"/>
    </location>
</feature>
<dbReference type="GO" id="GO:0004725">
    <property type="term" value="F:protein tyrosine phosphatase activity"/>
    <property type="evidence" value="ECO:0007669"/>
    <property type="project" value="UniProtKB-EC"/>
</dbReference>
<keyword evidence="8" id="KW-1185">Reference proteome</keyword>
<reference evidence="7" key="1">
    <citation type="submission" date="2022-01" db="EMBL/GenBank/DDBJ databases">
        <authorList>
            <person name="Criscuolo A."/>
        </authorList>
    </citation>
    <scope>NUCLEOTIDE SEQUENCE</scope>
    <source>
        <strain evidence="7">CIP111892</strain>
    </source>
</reference>
<protein>
    <recommendedName>
        <fullName evidence="2">protein-tyrosine-phosphatase</fullName>
        <ecNumber evidence="2">3.1.3.48</ecNumber>
    </recommendedName>
</protein>
<dbReference type="PANTHER" id="PTHR11717:SF7">
    <property type="entry name" value="LOW MOLECULAR WEIGHT PHOSPHOTYROSINE PROTEIN PHOSPHATASE"/>
    <property type="match status" value="1"/>
</dbReference>
<dbReference type="InterPro" id="IPR050438">
    <property type="entry name" value="LMW_PTPase"/>
</dbReference>
<dbReference type="Pfam" id="PF01451">
    <property type="entry name" value="LMWPc"/>
    <property type="match status" value="1"/>
</dbReference>
<keyword evidence="3 7" id="KW-0378">Hydrolase</keyword>
<dbReference type="SUPFAM" id="SSF52788">
    <property type="entry name" value="Phosphotyrosine protein phosphatases I"/>
    <property type="match status" value="1"/>
</dbReference>
<accession>A0ABM9BR29</accession>
<name>A0ABM9BR29_9BACL</name>
<dbReference type="InterPro" id="IPR017867">
    <property type="entry name" value="Tyr_phospatase_low_mol_wt"/>
</dbReference>
<comment type="catalytic activity">
    <reaction evidence="5">
        <text>O-phospho-L-tyrosyl-[protein] + H2O = L-tyrosyl-[protein] + phosphate</text>
        <dbReference type="Rhea" id="RHEA:10684"/>
        <dbReference type="Rhea" id="RHEA-COMP:10136"/>
        <dbReference type="Rhea" id="RHEA-COMP:20101"/>
        <dbReference type="ChEBI" id="CHEBI:15377"/>
        <dbReference type="ChEBI" id="CHEBI:43474"/>
        <dbReference type="ChEBI" id="CHEBI:46858"/>
        <dbReference type="ChEBI" id="CHEBI:61978"/>
        <dbReference type="EC" id="3.1.3.48"/>
    </reaction>
</comment>
<dbReference type="CDD" id="cd16343">
    <property type="entry name" value="LMWPTP"/>
    <property type="match status" value="1"/>
</dbReference>
<evidence type="ECO:0000313" key="8">
    <source>
        <dbReference type="Proteomes" id="UP000838324"/>
    </source>
</evidence>
<comment type="caution">
    <text evidence="7">The sequence shown here is derived from an EMBL/GenBank/DDBJ whole genome shotgun (WGS) entry which is preliminary data.</text>
</comment>
<dbReference type="PANTHER" id="PTHR11717">
    <property type="entry name" value="LOW MOLECULAR WEIGHT PROTEIN TYROSINE PHOSPHATASE"/>
    <property type="match status" value="1"/>
</dbReference>
<keyword evidence="4" id="KW-0904">Protein phosphatase</keyword>
<dbReference type="EC" id="3.1.3.48" evidence="2"/>
<evidence type="ECO:0000256" key="5">
    <source>
        <dbReference type="ARBA" id="ARBA00051722"/>
    </source>
</evidence>
<evidence type="ECO:0000256" key="2">
    <source>
        <dbReference type="ARBA" id="ARBA00013064"/>
    </source>
</evidence>
<proteinExistence type="inferred from homology"/>
<dbReference type="SMART" id="SM00226">
    <property type="entry name" value="LMWPc"/>
    <property type="match status" value="1"/>
</dbReference>
<dbReference type="EMBL" id="CAKMMG010000001">
    <property type="protein sequence ID" value="CAH1192568.1"/>
    <property type="molecule type" value="Genomic_DNA"/>
</dbReference>
<evidence type="ECO:0000256" key="4">
    <source>
        <dbReference type="ARBA" id="ARBA00022912"/>
    </source>
</evidence>
<evidence type="ECO:0000313" key="7">
    <source>
        <dbReference type="EMBL" id="CAH1192568.1"/>
    </source>
</evidence>